<gene>
    <name evidence="2" type="ORF">Lwal_2163</name>
</gene>
<keyword evidence="1" id="KW-0472">Membrane</keyword>
<protein>
    <submittedName>
        <fullName evidence="2">Uncharacterized protein</fullName>
    </submittedName>
</protein>
<proteinExistence type="predicted"/>
<name>A0A0W1A584_9GAMM</name>
<dbReference type="STRING" id="66969.Lwal_2163"/>
<evidence type="ECO:0000313" key="2">
    <source>
        <dbReference type="EMBL" id="KTD76441.1"/>
    </source>
</evidence>
<feature type="transmembrane region" description="Helical" evidence="1">
    <location>
        <begin position="174"/>
        <end position="194"/>
    </location>
</feature>
<keyword evidence="1" id="KW-0812">Transmembrane</keyword>
<evidence type="ECO:0000313" key="3">
    <source>
        <dbReference type="Proteomes" id="UP000054729"/>
    </source>
</evidence>
<dbReference type="Proteomes" id="UP000054729">
    <property type="component" value="Unassembled WGS sequence"/>
</dbReference>
<dbReference type="PATRIC" id="fig|66969.6.peg.2353"/>
<dbReference type="EMBL" id="LNZB01000051">
    <property type="protein sequence ID" value="KTD76441.1"/>
    <property type="molecule type" value="Genomic_DNA"/>
</dbReference>
<comment type="caution">
    <text evidence="2">The sequence shown here is derived from an EMBL/GenBank/DDBJ whole genome shotgun (WGS) entry which is preliminary data.</text>
</comment>
<keyword evidence="3" id="KW-1185">Reference proteome</keyword>
<dbReference type="OrthoDB" id="5645074at2"/>
<keyword evidence="1" id="KW-1133">Transmembrane helix</keyword>
<reference evidence="2 3" key="1">
    <citation type="submission" date="2015-11" db="EMBL/GenBank/DDBJ databases">
        <title>Genomic analysis of 38 Legionella species identifies large and diverse effector repertoires.</title>
        <authorList>
            <person name="Burstein D."/>
            <person name="Amaro F."/>
            <person name="Zusman T."/>
            <person name="Lifshitz Z."/>
            <person name="Cohen O."/>
            <person name="Gilbert J.A."/>
            <person name="Pupko T."/>
            <person name="Shuman H.A."/>
            <person name="Segal G."/>
        </authorList>
    </citation>
    <scope>NUCLEOTIDE SEQUENCE [LARGE SCALE GENOMIC DNA]</scope>
    <source>
        <strain evidence="2 3">ATCC 51914</strain>
    </source>
</reference>
<accession>A0A0W1A584</accession>
<organism evidence="2 3">
    <name type="scientific">Legionella waltersii</name>
    <dbReference type="NCBI Taxonomy" id="66969"/>
    <lineage>
        <taxon>Bacteria</taxon>
        <taxon>Pseudomonadati</taxon>
        <taxon>Pseudomonadota</taxon>
        <taxon>Gammaproteobacteria</taxon>
        <taxon>Legionellales</taxon>
        <taxon>Legionellaceae</taxon>
        <taxon>Legionella</taxon>
    </lineage>
</organism>
<sequence>MEDYQEDELARIKELLRHSSEFIAYFELVEAKMIDWKQNIEQHAIRLESQFQSIKRELSSIQTNLSQANLVQFKKTTEAALSQGEAHLRGIEKTCQQLTTIAQQHQAQISHLTEECLVKIDKHSSDTLHSMNAQLSKYDAHQFHRIASESCDHVDRVASDAVYKSTKILRTFKLKLGLLLVCTTILSAFFYSLYLNDELPWEAHQQVMHERQAGKVLLRAWPKLTQDEKAKILDEPIFEEG</sequence>
<dbReference type="AlphaFoldDB" id="A0A0W1A584"/>
<dbReference type="RefSeq" id="WP_058480798.1">
    <property type="nucleotide sequence ID" value="NZ_CAAAIQ010000001.1"/>
</dbReference>
<evidence type="ECO:0000256" key="1">
    <source>
        <dbReference type="SAM" id="Phobius"/>
    </source>
</evidence>